<comment type="caution">
    <text evidence="7">The sequence shown here is derived from an EMBL/GenBank/DDBJ whole genome shotgun (WGS) entry which is preliminary data.</text>
</comment>
<feature type="transmembrane region" description="Helical" evidence="5">
    <location>
        <begin position="470"/>
        <end position="493"/>
    </location>
</feature>
<dbReference type="InterPro" id="IPR052954">
    <property type="entry name" value="GPCR-Ligand_Int"/>
</dbReference>
<comment type="subcellular location">
    <subcellularLocation>
        <location evidence="1">Membrane</location>
    </subcellularLocation>
</comment>
<dbReference type="Gene3D" id="1.20.1070.10">
    <property type="entry name" value="Rhodopsin 7-helix transmembrane proteins"/>
    <property type="match status" value="1"/>
</dbReference>
<protein>
    <recommendedName>
        <fullName evidence="6">G-protein coupled receptors family 1 profile domain-containing protein</fullName>
    </recommendedName>
</protein>
<organism evidence="7 8">
    <name type="scientific">Brachionus plicatilis</name>
    <name type="common">Marine rotifer</name>
    <name type="synonym">Brachionus muelleri</name>
    <dbReference type="NCBI Taxonomy" id="10195"/>
    <lineage>
        <taxon>Eukaryota</taxon>
        <taxon>Metazoa</taxon>
        <taxon>Spiralia</taxon>
        <taxon>Gnathifera</taxon>
        <taxon>Rotifera</taxon>
        <taxon>Eurotatoria</taxon>
        <taxon>Monogononta</taxon>
        <taxon>Pseudotrocha</taxon>
        <taxon>Ploima</taxon>
        <taxon>Brachionidae</taxon>
        <taxon>Brachionus</taxon>
    </lineage>
</organism>
<dbReference type="PROSITE" id="PS50262">
    <property type="entry name" value="G_PROTEIN_RECEP_F1_2"/>
    <property type="match status" value="1"/>
</dbReference>
<evidence type="ECO:0000256" key="2">
    <source>
        <dbReference type="ARBA" id="ARBA00022692"/>
    </source>
</evidence>
<dbReference type="EMBL" id="REGN01010894">
    <property type="protein sequence ID" value="RMZ98234.1"/>
    <property type="molecule type" value="Genomic_DNA"/>
</dbReference>
<evidence type="ECO:0000313" key="7">
    <source>
        <dbReference type="EMBL" id="RMZ98234.1"/>
    </source>
</evidence>
<dbReference type="PROSITE" id="PS51257">
    <property type="entry name" value="PROKAR_LIPOPROTEIN"/>
    <property type="match status" value="1"/>
</dbReference>
<feature type="transmembrane region" description="Helical" evidence="5">
    <location>
        <begin position="105"/>
        <end position="123"/>
    </location>
</feature>
<dbReference type="GO" id="GO:0016020">
    <property type="term" value="C:membrane"/>
    <property type="evidence" value="ECO:0007669"/>
    <property type="project" value="UniProtKB-SubCell"/>
</dbReference>
<dbReference type="OrthoDB" id="10494291at2759"/>
<keyword evidence="3 5" id="KW-1133">Transmembrane helix</keyword>
<keyword evidence="2 5" id="KW-0812">Transmembrane</keyword>
<dbReference type="PANTHER" id="PTHR46641">
    <property type="entry name" value="FMRFAMIDE RECEPTOR-RELATED"/>
    <property type="match status" value="1"/>
</dbReference>
<feature type="domain" description="G-protein coupled receptors family 1 profile" evidence="6">
    <location>
        <begin position="27"/>
        <end position="492"/>
    </location>
</feature>
<evidence type="ECO:0000256" key="4">
    <source>
        <dbReference type="ARBA" id="ARBA00023136"/>
    </source>
</evidence>
<keyword evidence="8" id="KW-1185">Reference proteome</keyword>
<dbReference type="Proteomes" id="UP000276133">
    <property type="component" value="Unassembled WGS sequence"/>
</dbReference>
<keyword evidence="4 5" id="KW-0472">Membrane</keyword>
<dbReference type="AlphaFoldDB" id="A0A3M7PHN8"/>
<gene>
    <name evidence="7" type="ORF">BpHYR1_039790</name>
</gene>
<dbReference type="InterPro" id="IPR017452">
    <property type="entry name" value="GPCR_Rhodpsn_7TM"/>
</dbReference>
<feature type="transmembrane region" description="Helical" evidence="5">
    <location>
        <begin position="80"/>
        <end position="99"/>
    </location>
</feature>
<reference evidence="7 8" key="1">
    <citation type="journal article" date="2018" name="Sci. Rep.">
        <title>Genomic signatures of local adaptation to the degree of environmental predictability in rotifers.</title>
        <authorList>
            <person name="Franch-Gras L."/>
            <person name="Hahn C."/>
            <person name="Garcia-Roger E.M."/>
            <person name="Carmona M.J."/>
            <person name="Serra M."/>
            <person name="Gomez A."/>
        </authorList>
    </citation>
    <scope>NUCLEOTIDE SEQUENCE [LARGE SCALE GENOMIC DNA]</scope>
    <source>
        <strain evidence="7">HYR1</strain>
    </source>
</reference>
<evidence type="ECO:0000313" key="8">
    <source>
        <dbReference type="Proteomes" id="UP000276133"/>
    </source>
</evidence>
<feature type="transmembrane region" description="Helical" evidence="5">
    <location>
        <begin position="144"/>
        <end position="165"/>
    </location>
</feature>
<dbReference type="SUPFAM" id="SSF81321">
    <property type="entry name" value="Family A G protein-coupled receptor-like"/>
    <property type="match status" value="1"/>
</dbReference>
<name>A0A3M7PHN8_BRAPC</name>
<accession>A0A3M7PHN8</accession>
<evidence type="ECO:0000256" key="1">
    <source>
        <dbReference type="ARBA" id="ARBA00004370"/>
    </source>
</evidence>
<feature type="transmembrane region" description="Helical" evidence="5">
    <location>
        <begin position="421"/>
        <end position="442"/>
    </location>
</feature>
<evidence type="ECO:0000256" key="3">
    <source>
        <dbReference type="ARBA" id="ARBA00022989"/>
    </source>
</evidence>
<sequence length="519" mass="60682">MFKNLFEISIKLNICLCSTFILIGCIGGLITLSVLWHAHGKLPKICAQNYLGMLTIANCLFLVLHWYINTSQIIITYFKLINYKFLFFFLNLVNSNNLVCKSMNFAYVFCRCLSTYLTLTFSFERTIATYFPFKIVSYKQHSHFIFKIVFIGLILFSFMVSIQSFQNYQLIRLNTNSNEIYDPKFFHLNAICDIAEEHFSRHAKFTYIFVLLMLIFPVILVILLNISIFLRMNRKKNYLNVNQYFSINIQTTQRLKRFLSFKSEATHQDNTVEARCCSVQMDDQLLDKCGEGRDYEESLDTENQVSNVFLKKNDNFCVVRVDLNKEGKDKTRYVPKPHLVVLNKTTGHVSLYGEGPSKNTKLSRLEFVRNEKSLSKDSVNSSPNNPGSSLCNDLCLKKRASLTRPKFKIHCINHKFYKTKILILLTTVYVLSNFPYFLNIIIANEMYNFTSNYTYLKNGYPVESYLKYRYHSFLLLSEILYIFNYSISGYILFSYGKIYRLHLKSLWSKIAAIVFNIGH</sequence>
<feature type="transmembrane region" description="Helical" evidence="5">
    <location>
        <begin position="50"/>
        <end position="68"/>
    </location>
</feature>
<evidence type="ECO:0000256" key="5">
    <source>
        <dbReference type="SAM" id="Phobius"/>
    </source>
</evidence>
<evidence type="ECO:0000259" key="6">
    <source>
        <dbReference type="PROSITE" id="PS50262"/>
    </source>
</evidence>
<proteinExistence type="predicted"/>
<feature type="transmembrane region" description="Helical" evidence="5">
    <location>
        <begin position="12"/>
        <end position="38"/>
    </location>
</feature>
<feature type="transmembrane region" description="Helical" evidence="5">
    <location>
        <begin position="207"/>
        <end position="230"/>
    </location>
</feature>